<proteinExistence type="predicted"/>
<dbReference type="AlphaFoldDB" id="A0A177JNW7"/>
<dbReference type="Proteomes" id="UP000077262">
    <property type="component" value="Unassembled WGS sequence"/>
</dbReference>
<dbReference type="EMBL" id="LSTR01000040">
    <property type="protein sequence ID" value="OAH42758.1"/>
    <property type="molecule type" value="Genomic_DNA"/>
</dbReference>
<evidence type="ECO:0008006" key="3">
    <source>
        <dbReference type="Google" id="ProtNLM"/>
    </source>
</evidence>
<protein>
    <recommendedName>
        <fullName evidence="3">DUF1349 domain-containing protein</fullName>
    </recommendedName>
</protein>
<reference evidence="1 2" key="1">
    <citation type="submission" date="2016-02" db="EMBL/GenBank/DDBJ databases">
        <authorList>
            <person name="Wen L."/>
            <person name="He K."/>
            <person name="Yang H."/>
        </authorList>
    </citation>
    <scope>NUCLEOTIDE SEQUENCE [LARGE SCALE GENOMIC DNA]</scope>
    <source>
        <strain evidence="1 2">CD09_2</strain>
    </source>
</reference>
<gene>
    <name evidence="1" type="ORF">AX777_05840</name>
</gene>
<evidence type="ECO:0000313" key="2">
    <source>
        <dbReference type="Proteomes" id="UP000077262"/>
    </source>
</evidence>
<organism evidence="1 2">
    <name type="scientific">Sphingobium yanoikuyae</name>
    <name type="common">Sphingomonas yanoikuyae</name>
    <dbReference type="NCBI Taxonomy" id="13690"/>
    <lineage>
        <taxon>Bacteria</taxon>
        <taxon>Pseudomonadati</taxon>
        <taxon>Pseudomonadota</taxon>
        <taxon>Alphaproteobacteria</taxon>
        <taxon>Sphingomonadales</taxon>
        <taxon>Sphingomonadaceae</taxon>
        <taxon>Sphingobium</taxon>
    </lineage>
</organism>
<comment type="caution">
    <text evidence="1">The sequence shown here is derived from an EMBL/GenBank/DDBJ whole genome shotgun (WGS) entry which is preliminary data.</text>
</comment>
<name>A0A177JNW7_SPHYA</name>
<sequence length="172" mass="18621">MLKSGPAPASGDVSRIGYKTLTNKALDWDVMIHAPITMNDSSYQKAGLFLMDSVSGRLAVVGQNNEYAPFGVVYFSSLTQYGGGPGMYNFSLQPTFYRVSSVTTTVNSVTTTTLTYYVSHDGKNWLQVAQTGATDWFTSRVNRIGFGFNIASNPTLPAIMTVDCFKLTGPAV</sequence>
<evidence type="ECO:0000313" key="1">
    <source>
        <dbReference type="EMBL" id="OAH42758.1"/>
    </source>
</evidence>
<accession>A0A177JNW7</accession>